<evidence type="ECO:0000256" key="1">
    <source>
        <dbReference type="SAM" id="MobiDB-lite"/>
    </source>
</evidence>
<evidence type="ECO:0000313" key="3">
    <source>
        <dbReference type="Proteomes" id="UP000800040"/>
    </source>
</evidence>
<evidence type="ECO:0000313" key="2">
    <source>
        <dbReference type="EMBL" id="KAF1829288.1"/>
    </source>
</evidence>
<gene>
    <name evidence="2" type="ORF">BDW02DRAFT_574123</name>
</gene>
<feature type="compositionally biased region" description="Basic and acidic residues" evidence="1">
    <location>
        <begin position="11"/>
        <end position="22"/>
    </location>
</feature>
<feature type="region of interest" description="Disordered" evidence="1">
    <location>
        <begin position="100"/>
        <end position="144"/>
    </location>
</feature>
<feature type="compositionally biased region" description="Low complexity" evidence="1">
    <location>
        <begin position="46"/>
        <end position="57"/>
    </location>
</feature>
<reference evidence="2" key="1">
    <citation type="submission" date="2020-01" db="EMBL/GenBank/DDBJ databases">
        <authorList>
            <consortium name="DOE Joint Genome Institute"/>
            <person name="Haridas S."/>
            <person name="Albert R."/>
            <person name="Binder M."/>
            <person name="Bloem J."/>
            <person name="Labutti K."/>
            <person name="Salamov A."/>
            <person name="Andreopoulos B."/>
            <person name="Baker S.E."/>
            <person name="Barry K."/>
            <person name="Bills G."/>
            <person name="Bluhm B.H."/>
            <person name="Cannon C."/>
            <person name="Castanera R."/>
            <person name="Culley D.E."/>
            <person name="Daum C."/>
            <person name="Ezra D."/>
            <person name="Gonzalez J.B."/>
            <person name="Henrissat B."/>
            <person name="Kuo A."/>
            <person name="Liang C."/>
            <person name="Lipzen A."/>
            <person name="Lutzoni F."/>
            <person name="Magnuson J."/>
            <person name="Mondo S."/>
            <person name="Nolan M."/>
            <person name="Ohm R."/>
            <person name="Pangilinan J."/>
            <person name="Park H.-J."/>
            <person name="Ramirez L."/>
            <person name="Alfaro M."/>
            <person name="Sun H."/>
            <person name="Tritt A."/>
            <person name="Yoshinaga Y."/>
            <person name="Zwiers L.-H."/>
            <person name="Turgeon B.G."/>
            <person name="Goodwin S.B."/>
            <person name="Spatafora J.W."/>
            <person name="Crous P.W."/>
            <person name="Grigoriev I.V."/>
        </authorList>
    </citation>
    <scope>NUCLEOTIDE SEQUENCE</scope>
    <source>
        <strain evidence="2">P77</strain>
    </source>
</reference>
<sequence length="444" mass="49479">MNTENPLYYGRDIEAVSERDGNDNGNGNDAVARITPALTSFTAVNQQSHQRSPPQSSTTREQKQATRTATRNTRRHHNPAVAQYLGIGTTSEPTHLEKYAPLPAVPGIPHPKHLRKRRRLADDNTTSGTRTNASEKDGPNQRRVSDSFRVAKPAAPQIEHLVHVEKPSIEFASYEMDGPGHVERGLPQRYNTMSISEDDDFGFDFDDDDLLMLTSEVDGPSGNTNHTSSSPAKSSNKDDNAQHHVPHSCANASILVETPTTTHSSQRSSKQFVSPVTLTTRLLAATGNVGSAQARKPIVRPPFPAAVRNRSPVIGLSSNSLLRTCFRIGEAINQGYQASKSGKHLIIELYARVLASERTDTGQYFTFCDLFHAKAPYLKGTYKAAIWKSVHLFEYDSRRLLKQGRMCRCMGTLKRDGKEWKMEVLNIWEATWEDIEWVEGIVRF</sequence>
<name>A0A6A5JX20_9PLEO</name>
<dbReference type="OrthoDB" id="5397183at2759"/>
<organism evidence="2 3">
    <name type="scientific">Decorospora gaudefroyi</name>
    <dbReference type="NCBI Taxonomy" id="184978"/>
    <lineage>
        <taxon>Eukaryota</taxon>
        <taxon>Fungi</taxon>
        <taxon>Dikarya</taxon>
        <taxon>Ascomycota</taxon>
        <taxon>Pezizomycotina</taxon>
        <taxon>Dothideomycetes</taxon>
        <taxon>Pleosporomycetidae</taxon>
        <taxon>Pleosporales</taxon>
        <taxon>Pleosporineae</taxon>
        <taxon>Pleosporaceae</taxon>
        <taxon>Decorospora</taxon>
    </lineage>
</organism>
<dbReference type="AlphaFoldDB" id="A0A6A5JX20"/>
<feature type="region of interest" description="Disordered" evidence="1">
    <location>
        <begin position="214"/>
        <end position="244"/>
    </location>
</feature>
<keyword evidence="3" id="KW-1185">Reference proteome</keyword>
<protein>
    <submittedName>
        <fullName evidence="2">Uncharacterized protein</fullName>
    </submittedName>
</protein>
<feature type="compositionally biased region" description="Basic residues" evidence="1">
    <location>
        <begin position="110"/>
        <end position="119"/>
    </location>
</feature>
<feature type="compositionally biased region" description="Polar residues" evidence="1">
    <location>
        <begin position="123"/>
        <end position="132"/>
    </location>
</feature>
<proteinExistence type="predicted"/>
<dbReference type="Proteomes" id="UP000800040">
    <property type="component" value="Unassembled WGS sequence"/>
</dbReference>
<feature type="region of interest" description="Disordered" evidence="1">
    <location>
        <begin position="1"/>
        <end position="31"/>
    </location>
</feature>
<feature type="compositionally biased region" description="Polar residues" evidence="1">
    <location>
        <begin position="221"/>
        <end position="234"/>
    </location>
</feature>
<feature type="region of interest" description="Disordered" evidence="1">
    <location>
        <begin position="43"/>
        <end position="76"/>
    </location>
</feature>
<feature type="compositionally biased region" description="Basic and acidic residues" evidence="1">
    <location>
        <begin position="133"/>
        <end position="144"/>
    </location>
</feature>
<dbReference type="EMBL" id="ML975453">
    <property type="protein sequence ID" value="KAF1829288.1"/>
    <property type="molecule type" value="Genomic_DNA"/>
</dbReference>
<accession>A0A6A5JX20</accession>